<feature type="compositionally biased region" description="Low complexity" evidence="5">
    <location>
        <begin position="41"/>
        <end position="53"/>
    </location>
</feature>
<dbReference type="GO" id="GO:0005737">
    <property type="term" value="C:cytoplasm"/>
    <property type="evidence" value="ECO:0007669"/>
    <property type="project" value="TreeGrafter"/>
</dbReference>
<name>A0AAV0T2D3_HYABA</name>
<feature type="region of interest" description="Disordered" evidence="5">
    <location>
        <begin position="358"/>
        <end position="449"/>
    </location>
</feature>
<keyword evidence="4" id="KW-0539">Nucleus</keyword>
<reference evidence="7" key="1">
    <citation type="submission" date="2022-12" db="EMBL/GenBank/DDBJ databases">
        <authorList>
            <person name="Webb A."/>
        </authorList>
    </citation>
    <scope>NUCLEOTIDE SEQUENCE</scope>
    <source>
        <strain evidence="7">Hp1</strain>
    </source>
</reference>
<dbReference type="PANTHER" id="PTHR13112">
    <property type="entry name" value="UPF3 REGULATOR OF NONSENSE TRANSCRIPTS-LIKE PROTEIN"/>
    <property type="match status" value="1"/>
</dbReference>
<evidence type="ECO:0000256" key="4">
    <source>
        <dbReference type="ARBA" id="ARBA00023242"/>
    </source>
</evidence>
<dbReference type="InterPro" id="IPR039722">
    <property type="entry name" value="Upf3"/>
</dbReference>
<dbReference type="AlphaFoldDB" id="A0AAV0T2D3"/>
<dbReference type="PANTHER" id="PTHR13112:SF0">
    <property type="entry name" value="FI21285P1"/>
    <property type="match status" value="1"/>
</dbReference>
<comment type="subcellular location">
    <subcellularLocation>
        <location evidence="1">Nucleus</location>
    </subcellularLocation>
</comment>
<feature type="region of interest" description="Disordered" evidence="5">
    <location>
        <begin position="244"/>
        <end position="337"/>
    </location>
</feature>
<feature type="domain" description="UPF3" evidence="6">
    <location>
        <begin position="87"/>
        <end position="248"/>
    </location>
</feature>
<comment type="caution">
    <text evidence="7">The sequence shown here is derived from an EMBL/GenBank/DDBJ whole genome shotgun (WGS) entry which is preliminary data.</text>
</comment>
<dbReference type="InterPro" id="IPR005120">
    <property type="entry name" value="UPF3_dom"/>
</dbReference>
<dbReference type="InterPro" id="IPR035979">
    <property type="entry name" value="RBD_domain_sf"/>
</dbReference>
<feature type="compositionally biased region" description="Basic and acidic residues" evidence="5">
    <location>
        <begin position="244"/>
        <end position="256"/>
    </location>
</feature>
<feature type="compositionally biased region" description="Low complexity" evidence="5">
    <location>
        <begin position="1"/>
        <end position="14"/>
    </location>
</feature>
<keyword evidence="8" id="KW-1185">Reference proteome</keyword>
<dbReference type="GO" id="GO:0000184">
    <property type="term" value="P:nuclear-transcribed mRNA catabolic process, nonsense-mediated decay"/>
    <property type="evidence" value="ECO:0007669"/>
    <property type="project" value="UniProtKB-KW"/>
</dbReference>
<dbReference type="SUPFAM" id="SSF54928">
    <property type="entry name" value="RNA-binding domain, RBD"/>
    <property type="match status" value="1"/>
</dbReference>
<feature type="compositionally biased region" description="Basic and acidic residues" evidence="5">
    <location>
        <begin position="420"/>
        <end position="432"/>
    </location>
</feature>
<comment type="similarity">
    <text evidence="2">Belongs to the RENT3 family.</text>
</comment>
<feature type="compositionally biased region" description="Basic residues" evidence="5">
    <location>
        <begin position="377"/>
        <end position="391"/>
    </location>
</feature>
<gene>
    <name evidence="7" type="ORF">HBR001_LOCUS980</name>
</gene>
<evidence type="ECO:0000256" key="3">
    <source>
        <dbReference type="ARBA" id="ARBA00023161"/>
    </source>
</evidence>
<dbReference type="GO" id="GO:0003729">
    <property type="term" value="F:mRNA binding"/>
    <property type="evidence" value="ECO:0007669"/>
    <property type="project" value="TreeGrafter"/>
</dbReference>
<accession>A0AAV0T2D3</accession>
<dbReference type="Proteomes" id="UP001162031">
    <property type="component" value="Unassembled WGS sequence"/>
</dbReference>
<evidence type="ECO:0000256" key="5">
    <source>
        <dbReference type="SAM" id="MobiDB-lite"/>
    </source>
</evidence>
<feature type="region of interest" description="Disordered" evidence="5">
    <location>
        <begin position="1"/>
        <end position="71"/>
    </location>
</feature>
<evidence type="ECO:0000256" key="1">
    <source>
        <dbReference type="ARBA" id="ARBA00004123"/>
    </source>
</evidence>
<evidence type="ECO:0000259" key="6">
    <source>
        <dbReference type="Pfam" id="PF03467"/>
    </source>
</evidence>
<organism evidence="7 8">
    <name type="scientific">Hyaloperonospora brassicae</name>
    <name type="common">Brassica downy mildew</name>
    <name type="synonym">Peronospora brassicae</name>
    <dbReference type="NCBI Taxonomy" id="162125"/>
    <lineage>
        <taxon>Eukaryota</taxon>
        <taxon>Sar</taxon>
        <taxon>Stramenopiles</taxon>
        <taxon>Oomycota</taxon>
        <taxon>Peronosporomycetes</taxon>
        <taxon>Peronosporales</taxon>
        <taxon>Peronosporaceae</taxon>
        <taxon>Hyaloperonospora</taxon>
    </lineage>
</organism>
<evidence type="ECO:0000256" key="2">
    <source>
        <dbReference type="ARBA" id="ARBA00005991"/>
    </source>
</evidence>
<proteinExistence type="inferred from homology"/>
<dbReference type="GO" id="GO:0005730">
    <property type="term" value="C:nucleolus"/>
    <property type="evidence" value="ECO:0007669"/>
    <property type="project" value="TreeGrafter"/>
</dbReference>
<feature type="compositionally biased region" description="Basic and acidic residues" evidence="5">
    <location>
        <begin position="263"/>
        <end position="298"/>
    </location>
</feature>
<evidence type="ECO:0000313" key="8">
    <source>
        <dbReference type="Proteomes" id="UP001162031"/>
    </source>
</evidence>
<feature type="compositionally biased region" description="Polar residues" evidence="5">
    <location>
        <begin position="439"/>
        <end position="449"/>
    </location>
</feature>
<keyword evidence="3" id="KW-0866">Nonsense-mediated mRNA decay</keyword>
<sequence>MSPPRRSASSSSSGKGRGGRGGRGPDRRLLVASDSAKKRNSSSSSNSSNSPSTSHKRSGRGGAFPAAAAASTATYARPMRAVTTVLKKLVVRNIPPAASEPEVRDFLRAHGVDLEFVWLFVPGRQRSTKRPSTPGRLYLDMKKEPEKATKIIAALHGQPFASDAVEKDVAAKPLDVEFAPFQRIAREKQRSDAKTGTIGRDPDYMAFLEELSRPKDKLPSAEAVVDMAEGETVEKPVAALVKYLNERKTHSREKGKGKPGGKPLEKSERRQKGKKEVARKKPTEDKLKPSKDRQKKSSSDAAGAQDPKNRKQRGKASPKKGPAKQEPLTAEPGVLRIMTPKPGAAAVDAAFTPAITASGRALSTNAPMECGTEKRAPKSGKKSGGRGRSNVKKAVDGVNVATGEGTSSKPPLRLKGKIGSKKEPGNKGERKTKVFAPKDSTSQGTPSKS</sequence>
<evidence type="ECO:0000313" key="7">
    <source>
        <dbReference type="EMBL" id="CAI5713116.1"/>
    </source>
</evidence>
<dbReference type="GO" id="GO:0045727">
    <property type="term" value="P:positive regulation of translation"/>
    <property type="evidence" value="ECO:0007669"/>
    <property type="project" value="TreeGrafter"/>
</dbReference>
<dbReference type="InterPro" id="IPR012677">
    <property type="entry name" value="Nucleotide-bd_a/b_plait_sf"/>
</dbReference>
<feature type="compositionally biased region" description="Basic residues" evidence="5">
    <location>
        <begin position="310"/>
        <end position="322"/>
    </location>
</feature>
<dbReference type="Pfam" id="PF03467">
    <property type="entry name" value="Smg4_UPF3"/>
    <property type="match status" value="1"/>
</dbReference>
<protein>
    <recommendedName>
        <fullName evidence="6">UPF3 domain-containing protein</fullName>
    </recommendedName>
</protein>
<dbReference type="EMBL" id="CANTFL010000090">
    <property type="protein sequence ID" value="CAI5713116.1"/>
    <property type="molecule type" value="Genomic_DNA"/>
</dbReference>
<dbReference type="Gene3D" id="3.30.70.330">
    <property type="match status" value="1"/>
</dbReference>